<keyword evidence="1" id="KW-0812">Transmembrane</keyword>
<name>A0ABR7CJ11_9BACT</name>
<evidence type="ECO:0000256" key="1">
    <source>
        <dbReference type="SAM" id="Phobius"/>
    </source>
</evidence>
<dbReference type="PANTHER" id="PTHR14859:SF15">
    <property type="entry name" value="ENDONUCLEASE_EXONUCLEASE_PHOSPHATASE DOMAIN-CONTAINING PROTEIN"/>
    <property type="match status" value="1"/>
</dbReference>
<keyword evidence="3" id="KW-0378">Hydrolase</keyword>
<organism evidence="3 4">
    <name type="scientific">Alistipes hominis</name>
    <dbReference type="NCBI Taxonomy" id="2763015"/>
    <lineage>
        <taxon>Bacteria</taxon>
        <taxon>Pseudomonadati</taxon>
        <taxon>Bacteroidota</taxon>
        <taxon>Bacteroidia</taxon>
        <taxon>Bacteroidales</taxon>
        <taxon>Rikenellaceae</taxon>
        <taxon>Alistipes</taxon>
    </lineage>
</organism>
<keyword evidence="1" id="KW-0472">Membrane</keyword>
<keyword evidence="3" id="KW-0255">Endonuclease</keyword>
<feature type="domain" description="Endonuclease/exonuclease/phosphatase" evidence="2">
    <location>
        <begin position="117"/>
        <end position="366"/>
    </location>
</feature>
<gene>
    <name evidence="3" type="ORF">H8S08_01195</name>
</gene>
<keyword evidence="1" id="KW-1133">Transmembrane helix</keyword>
<dbReference type="InterPro" id="IPR005135">
    <property type="entry name" value="Endo/exonuclease/phosphatase"/>
</dbReference>
<evidence type="ECO:0000313" key="3">
    <source>
        <dbReference type="EMBL" id="MBC5615635.1"/>
    </source>
</evidence>
<keyword evidence="4" id="KW-1185">Reference proteome</keyword>
<feature type="transmembrane region" description="Helical" evidence="1">
    <location>
        <begin position="12"/>
        <end position="37"/>
    </location>
</feature>
<comment type="caution">
    <text evidence="3">The sequence shown here is derived from an EMBL/GenBank/DDBJ whole genome shotgun (WGS) entry which is preliminary data.</text>
</comment>
<accession>A0ABR7CJ11</accession>
<dbReference type="PANTHER" id="PTHR14859">
    <property type="entry name" value="CALCOFLUOR WHITE HYPERSENSITIVE PROTEIN PRECURSOR"/>
    <property type="match status" value="1"/>
</dbReference>
<feature type="transmembrane region" description="Helical" evidence="1">
    <location>
        <begin position="77"/>
        <end position="97"/>
    </location>
</feature>
<evidence type="ECO:0000313" key="4">
    <source>
        <dbReference type="Proteomes" id="UP000636891"/>
    </source>
</evidence>
<dbReference type="InterPro" id="IPR036691">
    <property type="entry name" value="Endo/exonu/phosph_ase_sf"/>
</dbReference>
<dbReference type="InterPro" id="IPR051916">
    <property type="entry name" value="GPI-anchor_lipid_remodeler"/>
</dbReference>
<dbReference type="SUPFAM" id="SSF56219">
    <property type="entry name" value="DNase I-like"/>
    <property type="match status" value="1"/>
</dbReference>
<proteinExistence type="predicted"/>
<protein>
    <submittedName>
        <fullName evidence="3">Endonuclease/exonuclease/phosphatase family protein</fullName>
    </submittedName>
</protein>
<dbReference type="Gene3D" id="3.60.10.10">
    <property type="entry name" value="Endonuclease/exonuclease/phosphatase"/>
    <property type="match status" value="1"/>
</dbReference>
<feature type="transmembrane region" description="Helical" evidence="1">
    <location>
        <begin position="49"/>
        <end position="70"/>
    </location>
</feature>
<dbReference type="CDD" id="cd09084">
    <property type="entry name" value="EEP-2"/>
    <property type="match status" value="1"/>
</dbReference>
<dbReference type="Pfam" id="PF03372">
    <property type="entry name" value="Exo_endo_phos"/>
    <property type="match status" value="1"/>
</dbReference>
<dbReference type="Proteomes" id="UP000636891">
    <property type="component" value="Unassembled WGS sequence"/>
</dbReference>
<dbReference type="RefSeq" id="WP_118656982.1">
    <property type="nucleotide sequence ID" value="NZ_JACOOK010000001.1"/>
</dbReference>
<keyword evidence="3" id="KW-0540">Nuclease</keyword>
<dbReference type="EMBL" id="JACOOK010000001">
    <property type="protein sequence ID" value="MBC5615635.1"/>
    <property type="molecule type" value="Genomic_DNA"/>
</dbReference>
<reference evidence="3 4" key="1">
    <citation type="submission" date="2020-08" db="EMBL/GenBank/DDBJ databases">
        <title>Genome public.</title>
        <authorList>
            <person name="Liu C."/>
            <person name="Sun Q."/>
        </authorList>
    </citation>
    <scope>NUCLEOTIDE SEQUENCE [LARGE SCALE GENOMIC DNA]</scope>
    <source>
        <strain evidence="3 4">New-7</strain>
    </source>
</reference>
<sequence>MSGKQKEHRRHGILLGVADGVVFLISVALAVLLMLAYAAPRVDPHDSLWFAYLGLAAPFLYLANLVLMLYWTVRWKWIAVGLAAVAVIGLGHVSKFFRPAFGKAYEQVRLPGSFRVLSYNVEGFFGRDSLGKRENQVAEIARFIRESEPDIICMQEFELNRINPRVKFDSLLEAWKYSAFFFTSGSPDQNGRGLAIYSKYPVVRRGGIHYPESNNASMWADVIMHRDTLRVYNNHMQSTQVNESDREYLSGTGLSADSLGDERLKDILRKLGRNFRVRAAQADSIAGIIHDGTPRVIVCGDFNDTPMSYTYRQLRGDLKDAFCEKGRGIIFTYRGLLGVFRIDYLFHSNDLATVGYDSEQPQWSDHNPVLVDLKLR</sequence>
<dbReference type="GO" id="GO:0004519">
    <property type="term" value="F:endonuclease activity"/>
    <property type="evidence" value="ECO:0007669"/>
    <property type="project" value="UniProtKB-KW"/>
</dbReference>
<evidence type="ECO:0000259" key="2">
    <source>
        <dbReference type="Pfam" id="PF03372"/>
    </source>
</evidence>